<dbReference type="InterPro" id="IPR011008">
    <property type="entry name" value="Dimeric_a/b-barrel"/>
</dbReference>
<keyword evidence="2" id="KW-0560">Oxidoreductase</keyword>
<evidence type="ECO:0000313" key="2">
    <source>
        <dbReference type="EMBL" id="AXR04789.1"/>
    </source>
</evidence>
<dbReference type="GO" id="GO:0004497">
    <property type="term" value="F:monooxygenase activity"/>
    <property type="evidence" value="ECO:0007669"/>
    <property type="project" value="UniProtKB-KW"/>
</dbReference>
<dbReference type="Pfam" id="PF03992">
    <property type="entry name" value="ABM"/>
    <property type="match status" value="1"/>
</dbReference>
<dbReference type="PANTHER" id="PTHR37811">
    <property type="entry name" value="BLL5343 PROTEIN"/>
    <property type="match status" value="1"/>
</dbReference>
<dbReference type="RefSeq" id="WP_088533026.1">
    <property type="nucleotide sequence ID" value="NZ_CP021647.1"/>
</dbReference>
<dbReference type="InterPro" id="IPR052936">
    <property type="entry name" value="Jasmonate_Hydroxylase-like"/>
</dbReference>
<dbReference type="PANTHER" id="PTHR37811:SF2">
    <property type="entry name" value="ABM DOMAIN-CONTAINING PROTEIN"/>
    <property type="match status" value="1"/>
</dbReference>
<dbReference type="AlphaFoldDB" id="A0AAD0W5W9"/>
<dbReference type="PROSITE" id="PS51725">
    <property type="entry name" value="ABM"/>
    <property type="match status" value="1"/>
</dbReference>
<dbReference type="EMBL" id="CP031762">
    <property type="protein sequence ID" value="AXR04789.1"/>
    <property type="molecule type" value="Genomic_DNA"/>
</dbReference>
<reference evidence="2 3" key="1">
    <citation type="submission" date="2018-08" db="EMBL/GenBank/DDBJ databases">
        <title>Whole Genome Sequences of Two Pseudoalteromonas piscicida Strains, DE1-A and DE2-A, which Exhibit Strong Antibacterial Activity against Vibrio vulnificus.</title>
        <authorList>
            <person name="Richards G.P."/>
            <person name="Needleman D.S."/>
            <person name="Watson M.A."/>
            <person name="Polson S.W."/>
        </authorList>
    </citation>
    <scope>NUCLEOTIDE SEQUENCE [LARGE SCALE GENOMIC DNA]</scope>
    <source>
        <strain evidence="2 3">DE2-A</strain>
    </source>
</reference>
<dbReference type="Gene3D" id="3.30.70.100">
    <property type="match status" value="1"/>
</dbReference>
<dbReference type="KEGG" id="ppis:B1L02_22995"/>
<feature type="domain" description="ABM" evidence="1">
    <location>
        <begin position="1"/>
        <end position="90"/>
    </location>
</feature>
<accession>A0AAD0W5W9</accession>
<sequence length="105" mass="12358">MLAVIFEVTPKEQGKALYFEMAQALKSTLNEVDGFISVERFQSLSNQDRFLSLSFWQNETALMQWKEHFEHQIAQKRGKEELFSHFRIRVGNVIRDYGSENQVTK</sequence>
<name>A0AAD0W5W9_PSEO7</name>
<proteinExistence type="predicted"/>
<organism evidence="2 3">
    <name type="scientific">Pseudoalteromonas piscicida</name>
    <dbReference type="NCBI Taxonomy" id="43662"/>
    <lineage>
        <taxon>Bacteria</taxon>
        <taxon>Pseudomonadati</taxon>
        <taxon>Pseudomonadota</taxon>
        <taxon>Gammaproteobacteria</taxon>
        <taxon>Alteromonadales</taxon>
        <taxon>Pseudoalteromonadaceae</taxon>
        <taxon>Pseudoalteromonas</taxon>
    </lineage>
</organism>
<dbReference type="SUPFAM" id="SSF54909">
    <property type="entry name" value="Dimeric alpha+beta barrel"/>
    <property type="match status" value="1"/>
</dbReference>
<protein>
    <submittedName>
        <fullName evidence="2">Antibiotic biosynthesis monooxygenase</fullName>
    </submittedName>
</protein>
<evidence type="ECO:0000313" key="3">
    <source>
        <dbReference type="Proteomes" id="UP000258102"/>
    </source>
</evidence>
<evidence type="ECO:0000259" key="1">
    <source>
        <dbReference type="PROSITE" id="PS51725"/>
    </source>
</evidence>
<dbReference type="Proteomes" id="UP000258102">
    <property type="component" value="Chromosome 2"/>
</dbReference>
<dbReference type="InterPro" id="IPR007138">
    <property type="entry name" value="ABM_dom"/>
</dbReference>
<keyword evidence="2" id="KW-0503">Monooxygenase</keyword>
<gene>
    <name evidence="2" type="ORF">D0511_23325</name>
</gene>